<evidence type="ECO:0000256" key="4">
    <source>
        <dbReference type="ARBA" id="ARBA00022840"/>
    </source>
</evidence>
<keyword evidence="2" id="KW-0677">Repeat</keyword>
<dbReference type="InterPro" id="IPR050107">
    <property type="entry name" value="ABC_carbohydrate_import_ATPase"/>
</dbReference>
<keyword evidence="1" id="KW-0813">Transport</keyword>
<reference evidence="5" key="1">
    <citation type="submission" date="2020-05" db="EMBL/GenBank/DDBJ databases">
        <authorList>
            <person name="Chiriac C."/>
            <person name="Salcher M."/>
            <person name="Ghai R."/>
            <person name="Kavagutti S V."/>
        </authorList>
    </citation>
    <scope>NUCLEOTIDE SEQUENCE</scope>
</reference>
<gene>
    <name evidence="5" type="ORF">UFOPK3364_00487</name>
</gene>
<evidence type="ECO:0000256" key="3">
    <source>
        <dbReference type="ARBA" id="ARBA00022741"/>
    </source>
</evidence>
<name>A0A6J7D9I1_9ZZZZ</name>
<sequence>MVVFNKPTYGLDLKTVNRVRKIVKDFAEQGGAVLLISTDLDELVELSDRVAIISRGRLVGEVENNSPDTARQVGEFMVGSAHSEGNHV</sequence>
<evidence type="ECO:0000256" key="2">
    <source>
        <dbReference type="ARBA" id="ARBA00022737"/>
    </source>
</evidence>
<dbReference type="AlphaFoldDB" id="A0A6J7D9I1"/>
<evidence type="ECO:0000313" key="5">
    <source>
        <dbReference type="EMBL" id="CAB4865614.1"/>
    </source>
</evidence>
<dbReference type="SUPFAM" id="SSF52540">
    <property type="entry name" value="P-loop containing nucleoside triphosphate hydrolases"/>
    <property type="match status" value="1"/>
</dbReference>
<dbReference type="Gene3D" id="3.40.50.300">
    <property type="entry name" value="P-loop containing nucleotide triphosphate hydrolases"/>
    <property type="match status" value="1"/>
</dbReference>
<proteinExistence type="predicted"/>
<dbReference type="GO" id="GO:0005524">
    <property type="term" value="F:ATP binding"/>
    <property type="evidence" value="ECO:0007669"/>
    <property type="project" value="UniProtKB-KW"/>
</dbReference>
<organism evidence="5">
    <name type="scientific">freshwater metagenome</name>
    <dbReference type="NCBI Taxonomy" id="449393"/>
    <lineage>
        <taxon>unclassified sequences</taxon>
        <taxon>metagenomes</taxon>
        <taxon>ecological metagenomes</taxon>
    </lineage>
</organism>
<dbReference type="PANTHER" id="PTHR43790:SF9">
    <property type="entry name" value="GALACTOFURANOSE TRANSPORTER ATP-BINDING PROTEIN YTFR"/>
    <property type="match status" value="1"/>
</dbReference>
<keyword evidence="4" id="KW-0067">ATP-binding</keyword>
<dbReference type="InterPro" id="IPR027417">
    <property type="entry name" value="P-loop_NTPase"/>
</dbReference>
<accession>A0A6J7D9I1</accession>
<keyword evidence="3" id="KW-0547">Nucleotide-binding</keyword>
<dbReference type="EMBL" id="CAFBLO010000034">
    <property type="protein sequence ID" value="CAB4865614.1"/>
    <property type="molecule type" value="Genomic_DNA"/>
</dbReference>
<dbReference type="PANTHER" id="PTHR43790">
    <property type="entry name" value="CARBOHYDRATE TRANSPORT ATP-BINDING PROTEIN MG119-RELATED"/>
    <property type="match status" value="1"/>
</dbReference>
<protein>
    <submittedName>
        <fullName evidence="5">Unannotated protein</fullName>
    </submittedName>
</protein>
<evidence type="ECO:0000256" key="1">
    <source>
        <dbReference type="ARBA" id="ARBA00022448"/>
    </source>
</evidence>